<dbReference type="STRING" id="869212.Turpa_1766"/>
<reference evidence="1 2" key="1">
    <citation type="submission" date="2012-06" db="EMBL/GenBank/DDBJ databases">
        <title>The complete chromosome of genome of Turneriella parva DSM 21527.</title>
        <authorList>
            <consortium name="US DOE Joint Genome Institute (JGI-PGF)"/>
            <person name="Lucas S."/>
            <person name="Han J."/>
            <person name="Lapidus A."/>
            <person name="Bruce D."/>
            <person name="Goodwin L."/>
            <person name="Pitluck S."/>
            <person name="Peters L."/>
            <person name="Kyrpides N."/>
            <person name="Mavromatis K."/>
            <person name="Ivanova N."/>
            <person name="Mikhailova N."/>
            <person name="Chertkov O."/>
            <person name="Detter J.C."/>
            <person name="Tapia R."/>
            <person name="Han C."/>
            <person name="Land M."/>
            <person name="Hauser L."/>
            <person name="Markowitz V."/>
            <person name="Cheng J.-F."/>
            <person name="Hugenholtz P."/>
            <person name="Woyke T."/>
            <person name="Wu D."/>
            <person name="Gronow S."/>
            <person name="Wellnitz S."/>
            <person name="Brambilla E."/>
            <person name="Klenk H.-P."/>
            <person name="Eisen J.A."/>
        </authorList>
    </citation>
    <scope>NUCLEOTIDE SEQUENCE [LARGE SCALE GENOMIC DNA]</scope>
    <source>
        <strain evidence="2">ATCC BAA-1111 / DSM 21527 / NCTC 11395 / H</strain>
    </source>
</reference>
<proteinExistence type="predicted"/>
<name>I4B556_TURPD</name>
<accession>I4B556</accession>
<evidence type="ECO:0000313" key="2">
    <source>
        <dbReference type="Proteomes" id="UP000006048"/>
    </source>
</evidence>
<dbReference type="OrthoDB" id="964236at2"/>
<evidence type="ECO:0000313" key="1">
    <source>
        <dbReference type="EMBL" id="AFM12413.1"/>
    </source>
</evidence>
<dbReference type="InterPro" id="IPR025354">
    <property type="entry name" value="DUF4258"/>
</dbReference>
<evidence type="ECO:0008006" key="3">
    <source>
        <dbReference type="Google" id="ProtNLM"/>
    </source>
</evidence>
<dbReference type="EMBL" id="CP002959">
    <property type="protein sequence ID" value="AFM12413.1"/>
    <property type="molecule type" value="Genomic_DNA"/>
</dbReference>
<gene>
    <name evidence="1" type="ordered locus">Turpa_1766</name>
</gene>
<keyword evidence="2" id="KW-1185">Reference proteome</keyword>
<organism evidence="1 2">
    <name type="scientific">Turneriella parva (strain ATCC BAA-1111 / DSM 21527 / NCTC 11395 / H)</name>
    <name type="common">Leptospira parva</name>
    <dbReference type="NCBI Taxonomy" id="869212"/>
    <lineage>
        <taxon>Bacteria</taxon>
        <taxon>Pseudomonadati</taxon>
        <taxon>Spirochaetota</taxon>
        <taxon>Spirochaetia</taxon>
        <taxon>Leptospirales</taxon>
        <taxon>Leptospiraceae</taxon>
        <taxon>Turneriella</taxon>
    </lineage>
</organism>
<sequence>MDEKRFEFSGHAIRRMFEREISVNDVKQAVKANEVIAAYPDDKPLPSRLLFHRGKTGVTHVIAAFDAEHNSEIIISVYRPDPLLWDETLRQRK</sequence>
<dbReference type="RefSeq" id="WP_014802922.1">
    <property type="nucleotide sequence ID" value="NC_018020.1"/>
</dbReference>
<dbReference type="AlphaFoldDB" id="I4B556"/>
<dbReference type="KEGG" id="tpx:Turpa_1766"/>
<dbReference type="Pfam" id="PF14076">
    <property type="entry name" value="DUF4258"/>
    <property type="match status" value="1"/>
</dbReference>
<dbReference type="Proteomes" id="UP000006048">
    <property type="component" value="Chromosome"/>
</dbReference>
<protein>
    <recommendedName>
        <fullName evidence="3">DUF4258 domain-containing protein</fullName>
    </recommendedName>
</protein>
<dbReference type="HOGENOM" id="CLU_161787_0_0_12"/>